<dbReference type="PANTHER" id="PTHR43214">
    <property type="entry name" value="TWO-COMPONENT RESPONSE REGULATOR"/>
    <property type="match status" value="1"/>
</dbReference>
<keyword evidence="3" id="KW-0804">Transcription</keyword>
<dbReference type="PANTHER" id="PTHR43214:SF41">
    <property type="entry name" value="NITRATE_NITRITE RESPONSE REGULATOR PROTEIN NARP"/>
    <property type="match status" value="1"/>
</dbReference>
<dbReference type="Gene3D" id="3.40.50.2300">
    <property type="match status" value="1"/>
</dbReference>
<protein>
    <submittedName>
        <fullName evidence="7">Response regulator transcription factor</fullName>
    </submittedName>
</protein>
<sequence>MYKILLVDRCYYSLLGLRKLINKNNTFCIADTDNLLIAREKIIQWQPNMVIADFSGFSNALHNIQQLSAIYSACGKSTRLMVIQSGDHPQIEAYCRNQGTEDIFSKTLPLPELHSLIEQTLNTRPPFRYRQQHTASLLTLREERVLKLWTEAASNELIAKIMGISPKTVYTYKRNIRMKLGVDNRFSLFLSNPLEAAE</sequence>
<dbReference type="InterPro" id="IPR011006">
    <property type="entry name" value="CheY-like_superfamily"/>
</dbReference>
<evidence type="ECO:0000256" key="1">
    <source>
        <dbReference type="ARBA" id="ARBA00023015"/>
    </source>
</evidence>
<dbReference type="InterPro" id="IPR016032">
    <property type="entry name" value="Sig_transdc_resp-reg_C-effctor"/>
</dbReference>
<evidence type="ECO:0000313" key="8">
    <source>
        <dbReference type="Proteomes" id="UP000697927"/>
    </source>
</evidence>
<dbReference type="InterPro" id="IPR036388">
    <property type="entry name" value="WH-like_DNA-bd_sf"/>
</dbReference>
<dbReference type="Pfam" id="PF00196">
    <property type="entry name" value="GerE"/>
    <property type="match status" value="1"/>
</dbReference>
<evidence type="ECO:0000313" key="7">
    <source>
        <dbReference type="EMBL" id="NIY47557.1"/>
    </source>
</evidence>
<gene>
    <name evidence="7" type="ORF">E2L00_08455</name>
</gene>
<reference evidence="7 8" key="1">
    <citation type="journal article" date="2020" name="Microorganisms">
        <title>Polyphasic Characterisation of Cedecea colo sp. nov., a New Enteric Bacterium Isolated from the Koala Hindgut.</title>
        <authorList>
            <person name="Boath J.M."/>
            <person name="Dakhal S."/>
            <person name="Van T.T.H."/>
            <person name="Moore R.J."/>
            <person name="Dekiwadia C."/>
            <person name="Macreadie I.G."/>
        </authorList>
    </citation>
    <scope>NUCLEOTIDE SEQUENCE [LARGE SCALE GENOMIC DNA]</scope>
    <source>
        <strain evidence="7 8">ZA</strain>
    </source>
</reference>
<dbReference type="InterPro" id="IPR001789">
    <property type="entry name" value="Sig_transdc_resp-reg_receiver"/>
</dbReference>
<dbReference type="Proteomes" id="UP000697927">
    <property type="component" value="Unassembled WGS sequence"/>
</dbReference>
<proteinExistence type="predicted"/>
<comment type="caution">
    <text evidence="7">The sequence shown here is derived from an EMBL/GenBank/DDBJ whole genome shotgun (WGS) entry which is preliminary data.</text>
</comment>
<feature type="domain" description="HTH luxR-type" evidence="5">
    <location>
        <begin position="131"/>
        <end position="196"/>
    </location>
</feature>
<feature type="modified residue" description="4-aspartylphosphate" evidence="4">
    <location>
        <position position="53"/>
    </location>
</feature>
<keyword evidence="2" id="KW-0238">DNA-binding</keyword>
<evidence type="ECO:0000259" key="6">
    <source>
        <dbReference type="PROSITE" id="PS50110"/>
    </source>
</evidence>
<keyword evidence="8" id="KW-1185">Reference proteome</keyword>
<keyword evidence="1" id="KW-0805">Transcription regulation</keyword>
<dbReference type="SUPFAM" id="SSF52172">
    <property type="entry name" value="CheY-like"/>
    <property type="match status" value="1"/>
</dbReference>
<dbReference type="SUPFAM" id="SSF46894">
    <property type="entry name" value="C-terminal effector domain of the bipartite response regulators"/>
    <property type="match status" value="1"/>
</dbReference>
<dbReference type="PROSITE" id="PS50043">
    <property type="entry name" value="HTH_LUXR_2"/>
    <property type="match status" value="1"/>
</dbReference>
<accession>A0ABX0VMZ2</accession>
<feature type="domain" description="Response regulatory" evidence="6">
    <location>
        <begin position="3"/>
        <end position="121"/>
    </location>
</feature>
<organism evidence="7 8">
    <name type="scientific">Cedecea colo</name>
    <dbReference type="NCBI Taxonomy" id="2552946"/>
    <lineage>
        <taxon>Bacteria</taxon>
        <taxon>Pseudomonadati</taxon>
        <taxon>Pseudomonadota</taxon>
        <taxon>Gammaproteobacteria</taxon>
        <taxon>Enterobacterales</taxon>
        <taxon>Enterobacteriaceae</taxon>
        <taxon>Cedecea</taxon>
    </lineage>
</organism>
<dbReference type="PRINTS" id="PR00038">
    <property type="entry name" value="HTHLUXR"/>
</dbReference>
<evidence type="ECO:0000259" key="5">
    <source>
        <dbReference type="PROSITE" id="PS50043"/>
    </source>
</evidence>
<name>A0ABX0VMZ2_9ENTR</name>
<keyword evidence="4" id="KW-0597">Phosphoprotein</keyword>
<evidence type="ECO:0000256" key="2">
    <source>
        <dbReference type="ARBA" id="ARBA00023125"/>
    </source>
</evidence>
<dbReference type="InterPro" id="IPR039420">
    <property type="entry name" value="WalR-like"/>
</dbReference>
<dbReference type="SMART" id="SM00421">
    <property type="entry name" value="HTH_LUXR"/>
    <property type="match status" value="1"/>
</dbReference>
<dbReference type="RefSeq" id="WP_167609776.1">
    <property type="nucleotide sequence ID" value="NZ_SOYS01000003.1"/>
</dbReference>
<dbReference type="InterPro" id="IPR000792">
    <property type="entry name" value="Tscrpt_reg_LuxR_C"/>
</dbReference>
<evidence type="ECO:0000256" key="3">
    <source>
        <dbReference type="ARBA" id="ARBA00023163"/>
    </source>
</evidence>
<dbReference type="CDD" id="cd06170">
    <property type="entry name" value="LuxR_C_like"/>
    <property type="match status" value="1"/>
</dbReference>
<dbReference type="PROSITE" id="PS50110">
    <property type="entry name" value="RESPONSE_REGULATORY"/>
    <property type="match status" value="1"/>
</dbReference>
<evidence type="ECO:0000256" key="4">
    <source>
        <dbReference type="PROSITE-ProRule" id="PRU00169"/>
    </source>
</evidence>
<dbReference type="Gene3D" id="1.10.10.10">
    <property type="entry name" value="Winged helix-like DNA-binding domain superfamily/Winged helix DNA-binding domain"/>
    <property type="match status" value="1"/>
</dbReference>
<dbReference type="EMBL" id="SOYS01000003">
    <property type="protein sequence ID" value="NIY47557.1"/>
    <property type="molecule type" value="Genomic_DNA"/>
</dbReference>